<dbReference type="PANTHER" id="PTHR44366:SF1">
    <property type="entry name" value="UDP-N-ACETYLGLUCOSAMINE--PEPTIDE N-ACETYLGLUCOSAMINYLTRANSFERASE 110 KDA SUBUNIT"/>
    <property type="match status" value="1"/>
</dbReference>
<gene>
    <name evidence="3" type="ORF">V144x_25270</name>
</gene>
<dbReference type="SMART" id="SM00028">
    <property type="entry name" value="TPR"/>
    <property type="match status" value="3"/>
</dbReference>
<dbReference type="InterPro" id="IPR019734">
    <property type="entry name" value="TPR_rpt"/>
</dbReference>
<dbReference type="Gene3D" id="1.25.40.10">
    <property type="entry name" value="Tetratricopeptide repeat domain"/>
    <property type="match status" value="1"/>
</dbReference>
<keyword evidence="2" id="KW-0812">Transmembrane</keyword>
<dbReference type="Pfam" id="PF13432">
    <property type="entry name" value="TPR_16"/>
    <property type="match status" value="1"/>
</dbReference>
<dbReference type="SUPFAM" id="SSF48452">
    <property type="entry name" value="TPR-like"/>
    <property type="match status" value="1"/>
</dbReference>
<organism evidence="3 4">
    <name type="scientific">Gimesia aquarii</name>
    <dbReference type="NCBI Taxonomy" id="2527964"/>
    <lineage>
        <taxon>Bacteria</taxon>
        <taxon>Pseudomonadati</taxon>
        <taxon>Planctomycetota</taxon>
        <taxon>Planctomycetia</taxon>
        <taxon>Planctomycetales</taxon>
        <taxon>Planctomycetaceae</taxon>
        <taxon>Gimesia</taxon>
    </lineage>
</organism>
<dbReference type="KEGG" id="gaw:V144x_25270"/>
<dbReference type="PANTHER" id="PTHR44366">
    <property type="entry name" value="UDP-N-ACETYLGLUCOSAMINE--PEPTIDE N-ACETYLGLUCOSAMINYLTRANSFERASE 110 KDA SUBUNIT"/>
    <property type="match status" value="1"/>
</dbReference>
<reference evidence="3 4" key="1">
    <citation type="submission" date="2019-03" db="EMBL/GenBank/DDBJ databases">
        <title>Deep-cultivation of Planctomycetes and their phenomic and genomic characterization uncovers novel biology.</title>
        <authorList>
            <person name="Wiegand S."/>
            <person name="Jogler M."/>
            <person name="Boedeker C."/>
            <person name="Pinto D."/>
            <person name="Vollmers J."/>
            <person name="Rivas-Marin E."/>
            <person name="Kohn T."/>
            <person name="Peeters S.H."/>
            <person name="Heuer A."/>
            <person name="Rast P."/>
            <person name="Oberbeckmann S."/>
            <person name="Bunk B."/>
            <person name="Jeske O."/>
            <person name="Meyerdierks A."/>
            <person name="Storesund J.E."/>
            <person name="Kallscheuer N."/>
            <person name="Luecker S."/>
            <person name="Lage O.M."/>
            <person name="Pohl T."/>
            <person name="Merkel B.J."/>
            <person name="Hornburger P."/>
            <person name="Mueller R.-W."/>
            <person name="Bruemmer F."/>
            <person name="Labrenz M."/>
            <person name="Spormann A.M."/>
            <person name="Op den Camp H."/>
            <person name="Overmann J."/>
            <person name="Amann R."/>
            <person name="Jetten M.S.M."/>
            <person name="Mascher T."/>
            <person name="Medema M.H."/>
            <person name="Devos D.P."/>
            <person name="Kaster A.-K."/>
            <person name="Ovreas L."/>
            <person name="Rohde M."/>
            <person name="Galperin M.Y."/>
            <person name="Jogler C."/>
        </authorList>
    </citation>
    <scope>NUCLEOTIDE SEQUENCE [LARGE SCALE GENOMIC DNA]</scope>
    <source>
        <strain evidence="3 4">V144</strain>
    </source>
</reference>
<evidence type="ECO:0000313" key="3">
    <source>
        <dbReference type="EMBL" id="QDT97056.1"/>
    </source>
</evidence>
<evidence type="ECO:0000313" key="4">
    <source>
        <dbReference type="Proteomes" id="UP000318704"/>
    </source>
</evidence>
<dbReference type="InterPro" id="IPR037919">
    <property type="entry name" value="OGT"/>
</dbReference>
<dbReference type="GO" id="GO:0006493">
    <property type="term" value="P:protein O-linked glycosylation"/>
    <property type="evidence" value="ECO:0007669"/>
    <property type="project" value="InterPro"/>
</dbReference>
<dbReference type="AlphaFoldDB" id="A0A517VVN0"/>
<proteinExistence type="predicted"/>
<protein>
    <submittedName>
        <fullName evidence="3">Tetratricopeptide repeat protein</fullName>
    </submittedName>
</protein>
<accession>A0A517VVN0</accession>
<keyword evidence="2" id="KW-1133">Transmembrane helix</keyword>
<evidence type="ECO:0000256" key="1">
    <source>
        <dbReference type="PROSITE-ProRule" id="PRU00339"/>
    </source>
</evidence>
<keyword evidence="2" id="KW-0472">Membrane</keyword>
<dbReference type="GO" id="GO:0097363">
    <property type="term" value="F:protein O-acetylglucosaminyltransferase activity"/>
    <property type="evidence" value="ECO:0007669"/>
    <property type="project" value="TreeGrafter"/>
</dbReference>
<dbReference type="Pfam" id="PF14559">
    <property type="entry name" value="TPR_19"/>
    <property type="match status" value="1"/>
</dbReference>
<evidence type="ECO:0000256" key="2">
    <source>
        <dbReference type="SAM" id="Phobius"/>
    </source>
</evidence>
<feature type="transmembrane region" description="Helical" evidence="2">
    <location>
        <begin position="12"/>
        <end position="29"/>
    </location>
</feature>
<feature type="repeat" description="TPR" evidence="1">
    <location>
        <begin position="236"/>
        <end position="269"/>
    </location>
</feature>
<dbReference type="Proteomes" id="UP000318704">
    <property type="component" value="Chromosome"/>
</dbReference>
<name>A0A517VVN0_9PLAN</name>
<sequence length="355" mass="40428">MQKKSVLFSSKSIVAVVAVIALLIFYFYGGTDSSRSKKSGHVESIQKPDKVKQNELIAYLKQHPQDEFAHFQLGELIKDRAPYQALENFSHVTPMHPRYYEAVDAIAEISLKQNLPKQAKKALLTLVRKFPQQSRYQDLLARLLLEERDYDRALKHATRSIELGANQAENHMLVANILRQAGRASEMCAPLKQALFLEPELLEAHLNLAYAALYSGDLQTAEREALWCLKQNPLSNTALRYLAQIDRSRGNIPEALSHIEQALVIDPEDFESLLLKADLLIYQRAGQQAYDLLKPLYLEHQTDRRYITALSRAAGLIGNRKEVLQLQRQNQLLIKEDDLKPSTLQSETIEDSQSR</sequence>
<dbReference type="PROSITE" id="PS50005">
    <property type="entry name" value="TPR"/>
    <property type="match status" value="1"/>
</dbReference>
<dbReference type="EMBL" id="CP037920">
    <property type="protein sequence ID" value="QDT97056.1"/>
    <property type="molecule type" value="Genomic_DNA"/>
</dbReference>
<keyword evidence="1" id="KW-0802">TPR repeat</keyword>
<dbReference type="InterPro" id="IPR011990">
    <property type="entry name" value="TPR-like_helical_dom_sf"/>
</dbReference>